<dbReference type="CDD" id="cd12148">
    <property type="entry name" value="fungal_TF_MHR"/>
    <property type="match status" value="1"/>
</dbReference>
<dbReference type="AlphaFoldDB" id="A0A9P6MW44"/>
<feature type="region of interest" description="Disordered" evidence="7">
    <location>
        <begin position="215"/>
        <end position="245"/>
    </location>
</feature>
<proteinExistence type="predicted"/>
<dbReference type="GO" id="GO:0006351">
    <property type="term" value="P:DNA-templated transcription"/>
    <property type="evidence" value="ECO:0007669"/>
    <property type="project" value="InterPro"/>
</dbReference>
<accession>A0A9P6MW44</accession>
<feature type="compositionally biased region" description="Polar residues" evidence="7">
    <location>
        <begin position="215"/>
        <end position="227"/>
    </location>
</feature>
<evidence type="ECO:0000313" key="10">
    <source>
        <dbReference type="Proteomes" id="UP000703661"/>
    </source>
</evidence>
<dbReference type="Proteomes" id="UP000703661">
    <property type="component" value="Unassembled WGS sequence"/>
</dbReference>
<dbReference type="PANTHER" id="PTHR31313:SF81">
    <property type="entry name" value="TY1 ENHANCER ACTIVATOR"/>
    <property type="match status" value="1"/>
</dbReference>
<feature type="region of interest" description="Disordered" evidence="7">
    <location>
        <begin position="789"/>
        <end position="866"/>
    </location>
</feature>
<evidence type="ECO:0000313" key="9">
    <source>
        <dbReference type="EMBL" id="KAG0014484.1"/>
    </source>
</evidence>
<feature type="region of interest" description="Disordered" evidence="7">
    <location>
        <begin position="31"/>
        <end position="193"/>
    </location>
</feature>
<feature type="compositionally biased region" description="Polar residues" evidence="7">
    <location>
        <begin position="842"/>
        <end position="861"/>
    </location>
</feature>
<dbReference type="GO" id="GO:0000981">
    <property type="term" value="F:DNA-binding transcription factor activity, RNA polymerase II-specific"/>
    <property type="evidence" value="ECO:0007669"/>
    <property type="project" value="InterPro"/>
</dbReference>
<evidence type="ECO:0000256" key="7">
    <source>
        <dbReference type="SAM" id="MobiDB-lite"/>
    </source>
</evidence>
<name>A0A9P6MW44_9FUNG</name>
<keyword evidence="1" id="KW-0479">Metal-binding</keyword>
<evidence type="ECO:0000256" key="2">
    <source>
        <dbReference type="ARBA" id="ARBA00022833"/>
    </source>
</evidence>
<feature type="compositionally biased region" description="Low complexity" evidence="7">
    <location>
        <begin position="805"/>
        <end position="816"/>
    </location>
</feature>
<dbReference type="Gene3D" id="4.10.240.10">
    <property type="entry name" value="Zn(2)-C6 fungal-type DNA-binding domain"/>
    <property type="match status" value="1"/>
</dbReference>
<feature type="compositionally biased region" description="Low complexity" evidence="7">
    <location>
        <begin position="973"/>
        <end position="986"/>
    </location>
</feature>
<dbReference type="InterPro" id="IPR007219">
    <property type="entry name" value="XnlR_reg_dom"/>
</dbReference>
<feature type="compositionally biased region" description="Polar residues" evidence="7">
    <location>
        <begin position="116"/>
        <end position="125"/>
    </location>
</feature>
<feature type="compositionally biased region" description="Basic residues" evidence="7">
    <location>
        <begin position="92"/>
        <end position="102"/>
    </location>
</feature>
<feature type="compositionally biased region" description="Polar residues" evidence="7">
    <location>
        <begin position="997"/>
        <end position="1020"/>
    </location>
</feature>
<keyword evidence="3" id="KW-0805">Transcription regulation</keyword>
<dbReference type="InterPro" id="IPR036864">
    <property type="entry name" value="Zn2-C6_fun-type_DNA-bd_sf"/>
</dbReference>
<evidence type="ECO:0000256" key="4">
    <source>
        <dbReference type="ARBA" id="ARBA00023125"/>
    </source>
</evidence>
<feature type="compositionally biased region" description="Basic and acidic residues" evidence="7">
    <location>
        <begin position="228"/>
        <end position="237"/>
    </location>
</feature>
<feature type="region of interest" description="Disordered" evidence="7">
    <location>
        <begin position="962"/>
        <end position="1023"/>
    </location>
</feature>
<protein>
    <recommendedName>
        <fullName evidence="8">Xylanolytic transcriptional activator regulatory domain-containing protein</fullName>
    </recommendedName>
</protein>
<keyword evidence="6" id="KW-0539">Nucleus</keyword>
<dbReference type="EMBL" id="JAAAID010000722">
    <property type="protein sequence ID" value="KAG0014484.1"/>
    <property type="molecule type" value="Genomic_DNA"/>
</dbReference>
<evidence type="ECO:0000256" key="3">
    <source>
        <dbReference type="ARBA" id="ARBA00023015"/>
    </source>
</evidence>
<dbReference type="PANTHER" id="PTHR31313">
    <property type="entry name" value="TY1 ENHANCER ACTIVATOR"/>
    <property type="match status" value="1"/>
</dbReference>
<dbReference type="Pfam" id="PF04082">
    <property type="entry name" value="Fungal_trans"/>
    <property type="match status" value="1"/>
</dbReference>
<keyword evidence="4" id="KW-0238">DNA-binding</keyword>
<organism evidence="9 10">
    <name type="scientific">Entomortierella chlamydospora</name>
    <dbReference type="NCBI Taxonomy" id="101097"/>
    <lineage>
        <taxon>Eukaryota</taxon>
        <taxon>Fungi</taxon>
        <taxon>Fungi incertae sedis</taxon>
        <taxon>Mucoromycota</taxon>
        <taxon>Mortierellomycotina</taxon>
        <taxon>Mortierellomycetes</taxon>
        <taxon>Mortierellales</taxon>
        <taxon>Mortierellaceae</taxon>
        <taxon>Entomortierella</taxon>
    </lineage>
</organism>
<dbReference type="SMART" id="SM00906">
    <property type="entry name" value="Fungal_trans"/>
    <property type="match status" value="1"/>
</dbReference>
<evidence type="ECO:0000256" key="5">
    <source>
        <dbReference type="ARBA" id="ARBA00023163"/>
    </source>
</evidence>
<comment type="caution">
    <text evidence="9">The sequence shown here is derived from an EMBL/GenBank/DDBJ whole genome shotgun (WGS) entry which is preliminary data.</text>
</comment>
<dbReference type="GO" id="GO:0008270">
    <property type="term" value="F:zinc ion binding"/>
    <property type="evidence" value="ECO:0007669"/>
    <property type="project" value="InterPro"/>
</dbReference>
<evidence type="ECO:0000259" key="8">
    <source>
        <dbReference type="SMART" id="SM00906"/>
    </source>
</evidence>
<feature type="compositionally biased region" description="Low complexity" evidence="7">
    <location>
        <begin position="136"/>
        <end position="168"/>
    </location>
</feature>
<evidence type="ECO:0000256" key="6">
    <source>
        <dbReference type="ARBA" id="ARBA00023242"/>
    </source>
</evidence>
<keyword evidence="5" id="KW-0804">Transcription</keyword>
<feature type="compositionally biased region" description="Polar residues" evidence="7">
    <location>
        <begin position="169"/>
        <end position="188"/>
    </location>
</feature>
<sequence length="1113" mass="123831">MSKEEHKERQRVTKDAKADICSSCETLQIPCQYLDPTKKRGPPKGAGRNTNSIEDRLHLMESIVGGMVEDEPSDSTSNENGVRPSGSESAKPRRRKPTKINSKKSQAQSLEEMAQEDQQQIQSGHPSPLQDYPLDQQHFQVESSFQHQQHQHFLQQQHHLSLQQQSNQIMSSPHDSSQSPDIVPQTNGDEMRHTVDPKLINPLHSDIFRENQFQSFNSPSPILSSEHSMADHSERSPGADNLPRLGMNTPPLPNLDDLEEDMGHLTLDHKGHERYVGKSSPMFYNRRHWGGYSIRERELPNARKFVENPDLPSPETMTRLLNLYFAYVHPFAPVFVWSKFLKRLQTRDYSPSFLFLLNSIFALASKFSDDISFRTDPTKPETMGLQFMEKAKAILDTIYDAPDMYCVGGLVLLSYQQMGTGGGYRAWMFIGLSIRMAQHLGLNRDTMKLNPHMPTLDREERNRIWWTCFVADRLVSASFGRPQGINEHDVDATYPEGIDEENIQTEYRLENAVSTLTGPSPHSEKNFVFMASLTRVLGRVMVSLYSPLSKASSKSSLSMTNPAPLEQLDKELTDWLLTLPPHLQFRSVQQEPGTFVCTLHMTFYATLILLHRPYSHQSVNNSHDWSISLSICTSAANNTIEMASNLMRSVDDLRDVPRLKGLLHSAVFIFFTAGLVHITNCTSVDPVLAASAKLRTVETLRCLSVIEDVWISGKWCGNNIKNLISSRNIELPCSVEGFKYTIRNGADPASALNNINTAQMDLLSTPYTIPKEQNFAFDVNQIMGYYQSPKTKHAEPQGRNSRHFSPTPYSSTASPYHNHNQVRSHPGLIQGHAPLPRRPRQTKNASPTPNGVAPLSNNNQAGPVYSGSMASETVATATDPTFYSTPPSATPLTIDPYATPGAATVMADHGDLQHTPVEAAAAAATAGSLNLYQNPFSSTLWSLPTSMDNDEWMLYMQNSNSNSSQAIPINERSNSNNNSNNINGGNKALSDHGSPTLLDNTSVNLNSPNISNNSTANPQGNRLHIHPLSQSLTRSDFLSGTGEGNISNVSATVGSPSIQQQQLHAHRHQRLQQPQQPLLQSQTTPNEYAFFLGAANVSTPLQQTVVSNQSWNA</sequence>
<dbReference type="GO" id="GO:0003677">
    <property type="term" value="F:DNA binding"/>
    <property type="evidence" value="ECO:0007669"/>
    <property type="project" value="UniProtKB-KW"/>
</dbReference>
<feature type="domain" description="Xylanolytic transcriptional activator regulatory" evidence="8">
    <location>
        <begin position="426"/>
        <end position="501"/>
    </location>
</feature>
<dbReference type="InterPro" id="IPR051615">
    <property type="entry name" value="Transcr_Regulatory_Elem"/>
</dbReference>
<keyword evidence="10" id="KW-1185">Reference proteome</keyword>
<evidence type="ECO:0000256" key="1">
    <source>
        <dbReference type="ARBA" id="ARBA00022723"/>
    </source>
</evidence>
<keyword evidence="2" id="KW-0862">Zinc</keyword>
<gene>
    <name evidence="9" type="ORF">BGZ80_010419</name>
</gene>
<reference evidence="9" key="1">
    <citation type="journal article" date="2020" name="Fungal Divers.">
        <title>Resolving the Mortierellaceae phylogeny through synthesis of multi-gene phylogenetics and phylogenomics.</title>
        <authorList>
            <person name="Vandepol N."/>
            <person name="Liber J."/>
            <person name="Desiro A."/>
            <person name="Na H."/>
            <person name="Kennedy M."/>
            <person name="Barry K."/>
            <person name="Grigoriev I.V."/>
            <person name="Miller A.N."/>
            <person name="O'Donnell K."/>
            <person name="Stajich J.E."/>
            <person name="Bonito G."/>
        </authorList>
    </citation>
    <scope>NUCLEOTIDE SEQUENCE</scope>
    <source>
        <strain evidence="9">NRRL 2769</strain>
    </source>
</reference>